<dbReference type="AlphaFoldDB" id="F9DJB4"/>
<protein>
    <submittedName>
        <fullName evidence="1">Uncharacterized protein</fullName>
    </submittedName>
</protein>
<dbReference type="EMBL" id="AFPY01000092">
    <property type="protein sequence ID" value="EGQ16292.1"/>
    <property type="molecule type" value="Genomic_DNA"/>
</dbReference>
<name>F9DJB4_9BACT</name>
<proteinExistence type="predicted"/>
<gene>
    <name evidence="1" type="ORF">HMPREF9144_1754</name>
</gene>
<sequence>MGHFFLLLGCKGIIPTYCYGLLVISKLKLCMDRNIKYSDIVIMEFGEIYF</sequence>
<accession>F9DJB4</accession>
<dbReference type="Proteomes" id="UP000004123">
    <property type="component" value="Unassembled WGS sequence"/>
</dbReference>
<comment type="caution">
    <text evidence="1">The sequence shown here is derived from an EMBL/GenBank/DDBJ whole genome shotgun (WGS) entry which is preliminary data.</text>
</comment>
<dbReference type="HOGENOM" id="CLU_3121265_0_0_10"/>
<reference evidence="1 2" key="1">
    <citation type="submission" date="2011-04" db="EMBL/GenBank/DDBJ databases">
        <authorList>
            <person name="Muzny D."/>
            <person name="Qin X."/>
            <person name="Deng J."/>
            <person name="Jiang H."/>
            <person name="Liu Y."/>
            <person name="Qu J."/>
            <person name="Song X.-Z."/>
            <person name="Zhang L."/>
            <person name="Thornton R."/>
            <person name="Coyle M."/>
            <person name="Francisco L."/>
            <person name="Jackson L."/>
            <person name="Javaid M."/>
            <person name="Korchina V."/>
            <person name="Kovar C."/>
            <person name="Mata R."/>
            <person name="Mathew T."/>
            <person name="Ngo R."/>
            <person name="Nguyen L."/>
            <person name="Nguyen N."/>
            <person name="Okwuonu G."/>
            <person name="Ongeri F."/>
            <person name="Pham C."/>
            <person name="Simmons D."/>
            <person name="Wilczek-Boney K."/>
            <person name="Hale W."/>
            <person name="Jakkamsetti A."/>
            <person name="Pham P."/>
            <person name="Ruth R."/>
            <person name="San Lucas F."/>
            <person name="Warren J."/>
            <person name="Zhang J."/>
            <person name="Zhao Z."/>
            <person name="Zhou C."/>
            <person name="Zhu D."/>
            <person name="Lee S."/>
            <person name="Bess C."/>
            <person name="Blankenburg K."/>
            <person name="Forbes L."/>
            <person name="Fu Q."/>
            <person name="Gubbala S."/>
            <person name="Hirani K."/>
            <person name="Jayaseelan J.C."/>
            <person name="Lara F."/>
            <person name="Munidasa M."/>
            <person name="Palculict T."/>
            <person name="Patil S."/>
            <person name="Pu L.-L."/>
            <person name="Saada N."/>
            <person name="Tang L."/>
            <person name="Weissenberger G."/>
            <person name="Zhu Y."/>
            <person name="Hemphill L."/>
            <person name="Shang Y."/>
            <person name="Youmans B."/>
            <person name="Ayvaz T."/>
            <person name="Ross M."/>
            <person name="Santibanez J."/>
            <person name="Aqrawi P."/>
            <person name="Gross S."/>
            <person name="Joshi V."/>
            <person name="Fowler G."/>
            <person name="Nazareth L."/>
            <person name="Reid J."/>
            <person name="Worley K."/>
            <person name="Petrosino J."/>
            <person name="Highlander S."/>
            <person name="Gibbs R."/>
        </authorList>
    </citation>
    <scope>NUCLEOTIDE SEQUENCE [LARGE SCALE GENOMIC DNA]</scope>
    <source>
        <strain evidence="1 2">ATCC 700821</strain>
    </source>
</reference>
<evidence type="ECO:0000313" key="1">
    <source>
        <dbReference type="EMBL" id="EGQ16292.1"/>
    </source>
</evidence>
<organism evidence="1 2">
    <name type="scientific">Prevotella pallens ATCC 700821</name>
    <dbReference type="NCBI Taxonomy" id="997353"/>
    <lineage>
        <taxon>Bacteria</taxon>
        <taxon>Pseudomonadati</taxon>
        <taxon>Bacteroidota</taxon>
        <taxon>Bacteroidia</taxon>
        <taxon>Bacteroidales</taxon>
        <taxon>Prevotellaceae</taxon>
        <taxon>Prevotella</taxon>
    </lineage>
</organism>
<evidence type="ECO:0000313" key="2">
    <source>
        <dbReference type="Proteomes" id="UP000004123"/>
    </source>
</evidence>